<dbReference type="Proteomes" id="UP000798662">
    <property type="component" value="Chromosome 1"/>
</dbReference>
<evidence type="ECO:0000313" key="2">
    <source>
        <dbReference type="Proteomes" id="UP000798662"/>
    </source>
</evidence>
<dbReference type="EMBL" id="CM020618">
    <property type="protein sequence ID" value="KAK1858163.1"/>
    <property type="molecule type" value="Genomic_DNA"/>
</dbReference>
<gene>
    <name evidence="1" type="ORF">I4F81_000774</name>
</gene>
<sequence length="193" mass="19055">MGDPPASVEVLPDEESIENISVSNPEVRAFFASSSDDGEGAPGPAAVRTVTGGPDAMVVTVPSSANGGAGPLSATAAGGAAGLHGVAASDRDGGGVTPVVVPGGPGCSVRRGWSGRVPGSRKASSARGSVAMVVDRALAGALLMLPPVPRISGERPVSAEWVSARGPPGPSLPRAGRTSFPGRFRNSWPGSSR</sequence>
<organism evidence="1 2">
    <name type="scientific">Pyropia yezoensis</name>
    <name type="common">Susabi-nori</name>
    <name type="synonym">Porphyra yezoensis</name>
    <dbReference type="NCBI Taxonomy" id="2788"/>
    <lineage>
        <taxon>Eukaryota</taxon>
        <taxon>Rhodophyta</taxon>
        <taxon>Bangiophyceae</taxon>
        <taxon>Bangiales</taxon>
        <taxon>Bangiaceae</taxon>
        <taxon>Pyropia</taxon>
    </lineage>
</organism>
<reference evidence="1" key="1">
    <citation type="submission" date="2019-11" db="EMBL/GenBank/DDBJ databases">
        <title>Nori genome reveals adaptations in red seaweeds to the harsh intertidal environment.</title>
        <authorList>
            <person name="Wang D."/>
            <person name="Mao Y."/>
        </authorList>
    </citation>
    <scope>NUCLEOTIDE SEQUENCE</scope>
    <source>
        <tissue evidence="1">Gametophyte</tissue>
    </source>
</reference>
<comment type="caution">
    <text evidence="1">The sequence shown here is derived from an EMBL/GenBank/DDBJ whole genome shotgun (WGS) entry which is preliminary data.</text>
</comment>
<accession>A0ACC3BKL8</accession>
<proteinExistence type="predicted"/>
<name>A0ACC3BKL8_PYRYE</name>
<keyword evidence="2" id="KW-1185">Reference proteome</keyword>
<protein>
    <submittedName>
        <fullName evidence="1">Uncharacterized protein</fullName>
    </submittedName>
</protein>
<evidence type="ECO:0000313" key="1">
    <source>
        <dbReference type="EMBL" id="KAK1858163.1"/>
    </source>
</evidence>